<feature type="domain" description="Ig-like" evidence="5">
    <location>
        <begin position="47"/>
        <end position="125"/>
    </location>
</feature>
<evidence type="ECO:0000313" key="6">
    <source>
        <dbReference type="Ensembl" id="ENSTMTP00000030185.1"/>
    </source>
</evidence>
<feature type="compositionally biased region" description="Polar residues" evidence="4">
    <location>
        <begin position="449"/>
        <end position="458"/>
    </location>
</feature>
<accession>A0A674K995</accession>
<evidence type="ECO:0000256" key="4">
    <source>
        <dbReference type="SAM" id="MobiDB-lite"/>
    </source>
</evidence>
<evidence type="ECO:0000256" key="1">
    <source>
        <dbReference type="ARBA" id="ARBA00022729"/>
    </source>
</evidence>
<dbReference type="InterPro" id="IPR007110">
    <property type="entry name" value="Ig-like_dom"/>
</dbReference>
<dbReference type="InterPro" id="IPR013783">
    <property type="entry name" value="Ig-like_fold"/>
</dbReference>
<evidence type="ECO:0000256" key="3">
    <source>
        <dbReference type="ARBA" id="ARBA00023319"/>
    </source>
</evidence>
<organism evidence="6 7">
    <name type="scientific">Terrapene triunguis</name>
    <name type="common">Three-toed box turtle</name>
    <dbReference type="NCBI Taxonomy" id="2587831"/>
    <lineage>
        <taxon>Eukaryota</taxon>
        <taxon>Metazoa</taxon>
        <taxon>Chordata</taxon>
        <taxon>Craniata</taxon>
        <taxon>Vertebrata</taxon>
        <taxon>Euteleostomi</taxon>
        <taxon>Archelosauria</taxon>
        <taxon>Testudinata</taxon>
        <taxon>Testudines</taxon>
        <taxon>Cryptodira</taxon>
        <taxon>Durocryptodira</taxon>
        <taxon>Testudinoidea</taxon>
        <taxon>Emydidae</taxon>
        <taxon>Terrapene</taxon>
    </lineage>
</organism>
<dbReference type="GO" id="GO:0002764">
    <property type="term" value="P:immune response-regulating signaling pathway"/>
    <property type="evidence" value="ECO:0007669"/>
    <property type="project" value="TreeGrafter"/>
</dbReference>
<reference evidence="6" key="2">
    <citation type="submission" date="2025-09" db="UniProtKB">
        <authorList>
            <consortium name="Ensembl"/>
        </authorList>
    </citation>
    <scope>IDENTIFICATION</scope>
</reference>
<dbReference type="InterPro" id="IPR050412">
    <property type="entry name" value="Ig-like_Receptors_ImmuneReg"/>
</dbReference>
<dbReference type="Ensembl" id="ENSTMTT00000031288.1">
    <property type="protein sequence ID" value="ENSTMTP00000030185.1"/>
    <property type="gene ID" value="ENSTMTG00000021784.1"/>
</dbReference>
<feature type="region of interest" description="Disordered" evidence="4">
    <location>
        <begin position="410"/>
        <end position="458"/>
    </location>
</feature>
<dbReference type="FunFam" id="2.60.40.10:FF:000049">
    <property type="entry name" value="Leukocyte immunoglobulin-like receptor subfamily B member 1"/>
    <property type="match status" value="3"/>
</dbReference>
<dbReference type="PANTHER" id="PTHR11738:SF186">
    <property type="entry name" value="OSTEOCLAST-ASSOCIATED IMMUNOGLOBULIN-LIKE RECEPTOR"/>
    <property type="match status" value="1"/>
</dbReference>
<keyword evidence="7" id="KW-1185">Reference proteome</keyword>
<dbReference type="GeneTree" id="ENSGT01150000286974"/>
<dbReference type="Gene3D" id="2.60.40.10">
    <property type="entry name" value="Immunoglobulins"/>
    <property type="match status" value="4"/>
</dbReference>
<dbReference type="SMART" id="SM00409">
    <property type="entry name" value="IG"/>
    <property type="match status" value="3"/>
</dbReference>
<keyword evidence="1" id="KW-0732">Signal</keyword>
<feature type="domain" description="Ig-like" evidence="5">
    <location>
        <begin position="240"/>
        <end position="318"/>
    </location>
</feature>
<sequence length="483" mass="51932">GHRLYLQPQGRGPNDGWTELGRGEVGAVSPLFNSCLLLKAGREFLKPTIWVSPSRVVALGGSVTIRCEGLYPGMKFFLHKAGHPNLQEQSVPDGTVAEFPIRSVGREDGGSYTCDYRSITDQNITSQLSDPVKIIVGEPSYPKPSISLRTSRGGAVSIWCRGQHRGVRFVLNKERRHFEAMDSDDFEAVFPISNMSREQSGSYSCSYHSRSEPFAVSYPSDPMELVVRGEGPGSVSPFPPSLVHPGRVVALGGSVTIRCEGSDPGMEFFLRKAGHLNPQAQSVPNGTVAEFPIPSVSREDGGNYTCDYRSIAEQNHTSHPSDPIKIIVGGEGGAWLSVPGGSVSPGEMQSGGAFPRQYISYRVMGKAEGYKPQCIVETCTDGGSYRCYYHSIVDPFNMSYPSDPMELVVRGEGPSSASPFPAPPPARPTRGLGHSPQVCVGPRHRGEGQLQNPSSPDASCSAGRCLEFAGGCQGRGRIWGPGL</sequence>
<protein>
    <recommendedName>
        <fullName evidence="5">Ig-like domain-containing protein</fullName>
    </recommendedName>
</protein>
<dbReference type="SMART" id="SM00408">
    <property type="entry name" value="IGc2"/>
    <property type="match status" value="2"/>
</dbReference>
<dbReference type="Proteomes" id="UP000472274">
    <property type="component" value="Unplaced"/>
</dbReference>
<dbReference type="InterPro" id="IPR036179">
    <property type="entry name" value="Ig-like_dom_sf"/>
</dbReference>
<evidence type="ECO:0000256" key="2">
    <source>
        <dbReference type="ARBA" id="ARBA00023157"/>
    </source>
</evidence>
<keyword evidence="2" id="KW-1015">Disulfide bond</keyword>
<proteinExistence type="predicted"/>
<reference evidence="6" key="1">
    <citation type="submission" date="2025-08" db="UniProtKB">
        <authorList>
            <consortium name="Ensembl"/>
        </authorList>
    </citation>
    <scope>IDENTIFICATION</scope>
</reference>
<name>A0A674K995_9SAUR</name>
<keyword evidence="3" id="KW-0393">Immunoglobulin domain</keyword>
<dbReference type="InterPro" id="IPR003599">
    <property type="entry name" value="Ig_sub"/>
</dbReference>
<dbReference type="InterPro" id="IPR003598">
    <property type="entry name" value="Ig_sub2"/>
</dbReference>
<dbReference type="AlphaFoldDB" id="A0A674K995"/>
<dbReference type="SUPFAM" id="SSF48726">
    <property type="entry name" value="Immunoglobulin"/>
    <property type="match status" value="4"/>
</dbReference>
<dbReference type="PROSITE" id="PS50835">
    <property type="entry name" value="IG_LIKE"/>
    <property type="match status" value="2"/>
</dbReference>
<evidence type="ECO:0000259" key="5">
    <source>
        <dbReference type="PROSITE" id="PS50835"/>
    </source>
</evidence>
<dbReference type="Pfam" id="PF13927">
    <property type="entry name" value="Ig_3"/>
    <property type="match status" value="1"/>
</dbReference>
<dbReference type="PANTHER" id="PTHR11738">
    <property type="entry name" value="MHC CLASS I NK CELL RECEPTOR"/>
    <property type="match status" value="1"/>
</dbReference>
<dbReference type="Pfam" id="PF13895">
    <property type="entry name" value="Ig_2"/>
    <property type="match status" value="2"/>
</dbReference>
<evidence type="ECO:0000313" key="7">
    <source>
        <dbReference type="Proteomes" id="UP000472274"/>
    </source>
</evidence>